<dbReference type="EMBL" id="CP009286">
    <property type="protein sequence ID" value="AIQ65414.1"/>
    <property type="molecule type" value="Genomic_DNA"/>
</dbReference>
<evidence type="ECO:0000313" key="2">
    <source>
        <dbReference type="EMBL" id="AIQ65414.1"/>
    </source>
</evidence>
<evidence type="ECO:0000313" key="3">
    <source>
        <dbReference type="Proteomes" id="UP000029507"/>
    </source>
</evidence>
<dbReference type="HOGENOM" id="CLU_1883729_0_0_9"/>
<name>A0A089N9H5_9BACL</name>
<dbReference type="RefSeq" id="WP_038698447.1">
    <property type="nucleotide sequence ID" value="NZ_CP009286.1"/>
</dbReference>
<gene>
    <name evidence="2" type="ORF">PSTEL_22160</name>
</gene>
<evidence type="ECO:0000256" key="1">
    <source>
        <dbReference type="SAM" id="Phobius"/>
    </source>
</evidence>
<dbReference type="Proteomes" id="UP000029507">
    <property type="component" value="Chromosome"/>
</dbReference>
<keyword evidence="1" id="KW-0812">Transmembrane</keyword>
<keyword evidence="3" id="KW-1185">Reference proteome</keyword>
<organism evidence="2 3">
    <name type="scientific">Paenibacillus stellifer</name>
    <dbReference type="NCBI Taxonomy" id="169760"/>
    <lineage>
        <taxon>Bacteria</taxon>
        <taxon>Bacillati</taxon>
        <taxon>Bacillota</taxon>
        <taxon>Bacilli</taxon>
        <taxon>Bacillales</taxon>
        <taxon>Paenibacillaceae</taxon>
        <taxon>Paenibacillus</taxon>
    </lineage>
</organism>
<protein>
    <submittedName>
        <fullName evidence="2">Uncharacterized protein</fullName>
    </submittedName>
</protein>
<dbReference type="AlphaFoldDB" id="A0A089N9H5"/>
<dbReference type="KEGG" id="pste:PSTEL_22160"/>
<proteinExistence type="predicted"/>
<keyword evidence="1" id="KW-1133">Transmembrane helix</keyword>
<reference evidence="2 3" key="1">
    <citation type="submission" date="2014-08" db="EMBL/GenBank/DDBJ databases">
        <title>Comparative genomics of the Paenibacillus odorifer group.</title>
        <authorList>
            <person name="den Bakker H.C."/>
            <person name="Tsai Y.-C."/>
            <person name="Martin N."/>
            <person name="Korlach J."/>
            <person name="Wiedmann M."/>
        </authorList>
    </citation>
    <scope>NUCLEOTIDE SEQUENCE [LARGE SCALE GENOMIC DNA]</scope>
    <source>
        <strain evidence="2 3">DSM 14472</strain>
    </source>
</reference>
<accession>A0A089N9H5</accession>
<keyword evidence="1" id="KW-0472">Membrane</keyword>
<feature type="transmembrane region" description="Helical" evidence="1">
    <location>
        <begin position="7"/>
        <end position="28"/>
    </location>
</feature>
<sequence length="135" mass="15830">MTKRAKLRVWTLIVLDSIAIAIALRYLFLENLALSYMGTTPRTGIFKPEYTWMEITSEDQRQYYLEEFQLKLPEIDFSNNNMIISKHKIYKAYYAKDEYSCDGAPDGLAVFNYLSSRKKFYIYRIPKILISQGVG</sequence>